<dbReference type="EMBL" id="LTAI01000324">
    <property type="protein sequence ID" value="ORD99034.1"/>
    <property type="molecule type" value="Genomic_DNA"/>
</dbReference>
<dbReference type="Proteomes" id="UP000192501">
    <property type="component" value="Unassembled WGS sequence"/>
</dbReference>
<protein>
    <submittedName>
        <fullName evidence="1">Uncharacterized protein</fullName>
    </submittedName>
</protein>
<accession>A0A1X0QHA1</accession>
<gene>
    <name evidence="1" type="ORF">A0H76_1519</name>
</gene>
<sequence>MRNRRGTTLELLQSHHSFLCFCYRYKEVDPFVIFMKSLTMFNYSIFKQFEDNDDNIEINK</sequence>
<organism evidence="1 2">
    <name type="scientific">Hepatospora eriocheir</name>
    <dbReference type="NCBI Taxonomy" id="1081669"/>
    <lineage>
        <taxon>Eukaryota</taxon>
        <taxon>Fungi</taxon>
        <taxon>Fungi incertae sedis</taxon>
        <taxon>Microsporidia</taxon>
        <taxon>Hepatosporidae</taxon>
        <taxon>Hepatospora</taxon>
    </lineage>
</organism>
<dbReference type="AlphaFoldDB" id="A0A1X0QHA1"/>
<dbReference type="VEuPathDB" id="MicrosporidiaDB:HERIO_1681"/>
<comment type="caution">
    <text evidence="1">The sequence shown here is derived from an EMBL/GenBank/DDBJ whole genome shotgun (WGS) entry which is preliminary data.</text>
</comment>
<name>A0A1X0QHA1_9MICR</name>
<proteinExistence type="predicted"/>
<evidence type="ECO:0000313" key="2">
    <source>
        <dbReference type="Proteomes" id="UP000192501"/>
    </source>
</evidence>
<evidence type="ECO:0000313" key="1">
    <source>
        <dbReference type="EMBL" id="ORD99034.1"/>
    </source>
</evidence>
<dbReference type="VEuPathDB" id="MicrosporidiaDB:A0H76_1519"/>
<reference evidence="1 2" key="1">
    <citation type="journal article" date="2017" name="Environ. Microbiol.">
        <title>Decay of the glycolytic pathway and adaptation to intranuclear parasitism within Enterocytozoonidae microsporidia.</title>
        <authorList>
            <person name="Wiredu Boakye D."/>
            <person name="Jaroenlak P."/>
            <person name="Prachumwat A."/>
            <person name="Williams T.A."/>
            <person name="Bateman K.S."/>
            <person name="Itsathitphaisarn O."/>
            <person name="Sritunyalucksana K."/>
            <person name="Paszkiewicz K.H."/>
            <person name="Moore K.A."/>
            <person name="Stentiford G.D."/>
            <person name="Williams B.A."/>
        </authorList>
    </citation>
    <scope>NUCLEOTIDE SEQUENCE [LARGE SCALE GENOMIC DNA]</scope>
    <source>
        <strain evidence="2">canceri</strain>
    </source>
</reference>